<dbReference type="InterPro" id="IPR001646">
    <property type="entry name" value="5peptide_repeat"/>
</dbReference>
<organism evidence="3 4">
    <name type="scientific">Phyllobacterium pellucidum</name>
    <dbReference type="NCBI Taxonomy" id="2740464"/>
    <lineage>
        <taxon>Bacteria</taxon>
        <taxon>Pseudomonadati</taxon>
        <taxon>Pseudomonadota</taxon>
        <taxon>Alphaproteobacteria</taxon>
        <taxon>Hyphomicrobiales</taxon>
        <taxon>Phyllobacteriaceae</taxon>
        <taxon>Phyllobacterium</taxon>
    </lineage>
</organism>
<dbReference type="EMBL" id="JABUMX010000001">
    <property type="protein sequence ID" value="NTS29892.1"/>
    <property type="molecule type" value="Genomic_DNA"/>
</dbReference>
<name>A0A849VJG2_9HYPH</name>
<dbReference type="SUPFAM" id="SSF141571">
    <property type="entry name" value="Pentapeptide repeat-like"/>
    <property type="match status" value="1"/>
</dbReference>
<evidence type="ECO:0000256" key="1">
    <source>
        <dbReference type="SAM" id="MobiDB-lite"/>
    </source>
</evidence>
<gene>
    <name evidence="3" type="ORF">HQ945_01375</name>
</gene>
<comment type="caution">
    <text evidence="3">The sequence shown here is derived from an EMBL/GenBank/DDBJ whole genome shotgun (WGS) entry which is preliminary data.</text>
</comment>
<dbReference type="Proteomes" id="UP000550508">
    <property type="component" value="Unassembled WGS sequence"/>
</dbReference>
<reference evidence="3 4" key="1">
    <citation type="submission" date="2020-05" db="EMBL/GenBank/DDBJ databases">
        <authorList>
            <person name="Kim M.K."/>
        </authorList>
    </citation>
    <scope>NUCLEOTIDE SEQUENCE [LARGE SCALE GENOMIC DNA]</scope>
    <source>
        <strain evidence="3 4">BT25</strain>
    </source>
</reference>
<accession>A0A849VJG2</accession>
<evidence type="ECO:0000313" key="3">
    <source>
        <dbReference type="EMBL" id="NTS29892.1"/>
    </source>
</evidence>
<feature type="region of interest" description="Disordered" evidence="1">
    <location>
        <begin position="223"/>
        <end position="242"/>
    </location>
</feature>
<evidence type="ECO:0000313" key="4">
    <source>
        <dbReference type="Proteomes" id="UP000550508"/>
    </source>
</evidence>
<keyword evidence="4" id="KW-1185">Reference proteome</keyword>
<protein>
    <submittedName>
        <fullName evidence="3">Pentapeptide repeat-containing protein</fullName>
    </submittedName>
</protein>
<sequence>MEVSAPVKRRSAFLAACMLIGCTILPLGPALAADCGSTAAPGLDWTDCTKRNIMIPGSELEGAKLFSTDFASTDLSNSNLKSANLEKATLVRASLAGAAAEKANFSKVEAYRSNFTGISAEGANFASAELQRSGFAKAKLTGANFEKAELGRADFDDAVLTGVRFSLANLSRADLSHATFEGPIIFDHAFMYLTRIEGLDLSAAQGLEQGQIELACGDAKTKLPAGLNPPSGWPCPPDDRDN</sequence>
<keyword evidence="2" id="KW-0732">Signal</keyword>
<dbReference type="PANTHER" id="PTHR14136:SF17">
    <property type="entry name" value="BTB_POZ DOMAIN-CONTAINING PROTEIN KCTD9"/>
    <property type="match status" value="1"/>
</dbReference>
<dbReference type="PANTHER" id="PTHR14136">
    <property type="entry name" value="BTB_POZ DOMAIN-CONTAINING PROTEIN KCTD9"/>
    <property type="match status" value="1"/>
</dbReference>
<dbReference type="Gene3D" id="2.160.20.80">
    <property type="entry name" value="E3 ubiquitin-protein ligase SopA"/>
    <property type="match status" value="2"/>
</dbReference>
<feature type="signal peptide" evidence="2">
    <location>
        <begin position="1"/>
        <end position="32"/>
    </location>
</feature>
<feature type="chain" id="PRO_5032786217" evidence="2">
    <location>
        <begin position="33"/>
        <end position="242"/>
    </location>
</feature>
<evidence type="ECO:0000256" key="2">
    <source>
        <dbReference type="SAM" id="SignalP"/>
    </source>
</evidence>
<dbReference type="AlphaFoldDB" id="A0A849VJG2"/>
<proteinExistence type="predicted"/>
<dbReference type="Pfam" id="PF00805">
    <property type="entry name" value="Pentapeptide"/>
    <property type="match status" value="2"/>
</dbReference>
<dbReference type="InterPro" id="IPR051082">
    <property type="entry name" value="Pentapeptide-BTB/POZ_domain"/>
</dbReference>